<proteinExistence type="predicted"/>
<keyword evidence="3" id="KW-1185">Reference proteome</keyword>
<dbReference type="InParanoid" id="D7G077"/>
<dbReference type="Proteomes" id="UP000002630">
    <property type="component" value="Unassembled WGS sequence"/>
</dbReference>
<evidence type="ECO:0000313" key="2">
    <source>
        <dbReference type="EMBL" id="CBJ32959.1"/>
    </source>
</evidence>
<gene>
    <name evidence="2" type="ORF">Esi_0396_0020</name>
</gene>
<organism evidence="2 3">
    <name type="scientific">Ectocarpus siliculosus</name>
    <name type="common">Brown alga</name>
    <name type="synonym">Conferva siliculosa</name>
    <dbReference type="NCBI Taxonomy" id="2880"/>
    <lineage>
        <taxon>Eukaryota</taxon>
        <taxon>Sar</taxon>
        <taxon>Stramenopiles</taxon>
        <taxon>Ochrophyta</taxon>
        <taxon>PX clade</taxon>
        <taxon>Phaeophyceae</taxon>
        <taxon>Ectocarpales</taxon>
        <taxon>Ectocarpaceae</taxon>
        <taxon>Ectocarpus</taxon>
    </lineage>
</organism>
<reference evidence="2 3" key="1">
    <citation type="journal article" date="2010" name="Nature">
        <title>The Ectocarpus genome and the independent evolution of multicellularity in brown algae.</title>
        <authorList>
            <person name="Cock J.M."/>
            <person name="Sterck L."/>
            <person name="Rouze P."/>
            <person name="Scornet D."/>
            <person name="Allen A.E."/>
            <person name="Amoutzias G."/>
            <person name="Anthouard V."/>
            <person name="Artiguenave F."/>
            <person name="Aury J.M."/>
            <person name="Badger J.H."/>
            <person name="Beszteri B."/>
            <person name="Billiau K."/>
            <person name="Bonnet E."/>
            <person name="Bothwell J.H."/>
            <person name="Bowler C."/>
            <person name="Boyen C."/>
            <person name="Brownlee C."/>
            <person name="Carrano C.J."/>
            <person name="Charrier B."/>
            <person name="Cho G.Y."/>
            <person name="Coelho S.M."/>
            <person name="Collen J."/>
            <person name="Corre E."/>
            <person name="Da Silva C."/>
            <person name="Delage L."/>
            <person name="Delaroque N."/>
            <person name="Dittami S.M."/>
            <person name="Doulbeau S."/>
            <person name="Elias M."/>
            <person name="Farnham G."/>
            <person name="Gachon C.M."/>
            <person name="Gschloessl B."/>
            <person name="Heesch S."/>
            <person name="Jabbari K."/>
            <person name="Jubin C."/>
            <person name="Kawai H."/>
            <person name="Kimura K."/>
            <person name="Kloareg B."/>
            <person name="Kupper F.C."/>
            <person name="Lang D."/>
            <person name="Le Bail A."/>
            <person name="Leblanc C."/>
            <person name="Lerouge P."/>
            <person name="Lohr M."/>
            <person name="Lopez P.J."/>
            <person name="Martens C."/>
            <person name="Maumus F."/>
            <person name="Michel G."/>
            <person name="Miranda-Saavedra D."/>
            <person name="Morales J."/>
            <person name="Moreau H."/>
            <person name="Motomura T."/>
            <person name="Nagasato C."/>
            <person name="Napoli C.A."/>
            <person name="Nelson D.R."/>
            <person name="Nyvall-Collen P."/>
            <person name="Peters A.F."/>
            <person name="Pommier C."/>
            <person name="Potin P."/>
            <person name="Poulain J."/>
            <person name="Quesneville H."/>
            <person name="Read B."/>
            <person name="Rensing S.A."/>
            <person name="Ritter A."/>
            <person name="Rousvoal S."/>
            <person name="Samanta M."/>
            <person name="Samson G."/>
            <person name="Schroeder D.C."/>
            <person name="Segurens B."/>
            <person name="Strittmatter M."/>
            <person name="Tonon T."/>
            <person name="Tregear J.W."/>
            <person name="Valentin K."/>
            <person name="von Dassow P."/>
            <person name="Yamagishi T."/>
            <person name="Van de Peer Y."/>
            <person name="Wincker P."/>
        </authorList>
    </citation>
    <scope>NUCLEOTIDE SEQUENCE [LARGE SCALE GENOMIC DNA]</scope>
    <source>
        <strain evidence="3">Ec32 / CCAP1310/4</strain>
    </source>
</reference>
<protein>
    <recommendedName>
        <fullName evidence="4">SET domain-containing protein</fullName>
    </recommendedName>
</protein>
<evidence type="ECO:0008006" key="4">
    <source>
        <dbReference type="Google" id="ProtNLM"/>
    </source>
</evidence>
<dbReference type="Gene3D" id="2.170.270.10">
    <property type="entry name" value="SET domain"/>
    <property type="match status" value="1"/>
</dbReference>
<feature type="region of interest" description="Disordered" evidence="1">
    <location>
        <begin position="575"/>
        <end position="598"/>
    </location>
</feature>
<dbReference type="OrthoDB" id="219617at2759"/>
<evidence type="ECO:0000313" key="3">
    <source>
        <dbReference type="Proteomes" id="UP000002630"/>
    </source>
</evidence>
<dbReference type="AlphaFoldDB" id="D7G077"/>
<sequence length="941" mass="102854">MNSLVDQSFQGRWKVPACNLDLSFRGRPLRPDGVARIRQSIMSNGWVDTRIIACRLAGDNGVLDEATAKTKPLRVIDGRHRCAALVALNAAKDSGQEICPLVDVHSAVDADTERLIAASAQDITEGVVKTTLFDRVMSTKAALQGCSNTRSKPLAVEGLASGCGGSRENAKKSVANATEALKQAGLDALEDVTVLEGRPAGHRDLNPSPDGLHFERVTLEALLRPEFAAMPGEDQAAYIYRMASGFKIGKLTEDDFRELDGAASATGRVVRSVSALVGRQDWTPGFNEVTAYEPYSQFISHHHALDEACTIHARSLPDGMLPHTPLNEFQLSRPWQPTLQEMKKYEAMESFPEILISKEKQLREDAASKVEEFNQKIHKRQRCYSADEASEVGQECKVKIHKEGQRAARTKASETAAASAACAPPSTANEVAADNMAVRRRLLSRLLAIDVFCPYSVGDLDGLHSLGIRYTLAFLNLSRYVSVPAGTSVSCSSSPLNQRLQTALDSLSNNLENHGTVLLSVPGEMQETNLLTDMFNKAGLRVEGNPVISTYAGSEGRGGQSSITIVAHKDGERFICNPGGRNSNEEGETTHTPRASRPPYVQRHVDAALDPRVGKWSCRAPAEGSFISSALTTFFITRYTDRDDAVLTTDAAVDITVCEKTLYHGRSLVALVPAFGKVELVRQKVGQLEEDFKCGWPRSWLRVQRPINIPDSNVPRSVAPRVWVSRDKRPMNVPHSNVPREVALEVAWRQPQHVPHVISPEQQVAAMAAKEMGLEIKASNRHGLGLFAQEDMAAGDAMPMACFGSFVVHDSLEEVVSAINKDGVPRHHVTSQVYMLCTEEENSRPKAALYMVPHQSCFLWYMNSSGSDGGDANVEAHKKIDVETLSLGRQGRGGTEILHVEDPAFEELLAPSKVLVFKLSRDVKAGEELLYDYHVAESKGS</sequence>
<accession>D7G077</accession>
<dbReference type="InterPro" id="IPR046341">
    <property type="entry name" value="SET_dom_sf"/>
</dbReference>
<evidence type="ECO:0000256" key="1">
    <source>
        <dbReference type="SAM" id="MobiDB-lite"/>
    </source>
</evidence>
<name>D7G077_ECTSI</name>
<dbReference type="SUPFAM" id="SSF82199">
    <property type="entry name" value="SET domain"/>
    <property type="match status" value="1"/>
</dbReference>
<dbReference type="EMBL" id="FN649760">
    <property type="protein sequence ID" value="CBJ32959.1"/>
    <property type="molecule type" value="Genomic_DNA"/>
</dbReference>